<dbReference type="KEGG" id="vg:10327983"/>
<feature type="domain" description="DUF6321" evidence="2">
    <location>
        <begin position="225"/>
        <end position="295"/>
    </location>
</feature>
<proteinExistence type="predicted"/>
<name>E3SSW2_9CAUD</name>
<dbReference type="GeneID" id="10327983"/>
<feature type="region of interest" description="Disordered" evidence="1">
    <location>
        <begin position="158"/>
        <end position="177"/>
    </location>
</feature>
<dbReference type="Pfam" id="PF19846">
    <property type="entry name" value="DUF6321"/>
    <property type="match status" value="1"/>
</dbReference>
<accession>E3SSW2</accession>
<dbReference type="InterPro" id="IPR046284">
    <property type="entry name" value="DUF6321"/>
</dbReference>
<sequence>MATRIPTMYGRYYVISLIWRGRQFTFTAYRATLSKMQRPQAQKLCDKMYPGCRVISFHESDATDGPVVLTTEEAPKGAKYDRMIKHIKKSYSKDGNLTKGEEGIAYATAWKHKNKKKNEEYDKSKNCGCGKDPCITYGKQIDPDCQVDEGKKLKKKEKSVQHATDVPNFPQDQVSESKCGKGEYFCNDEQKCKPIPKGYHVMPDGMLMKGKKHSVSEEAWQRKEGKNKSGGLNEKGRKSYERANPGSDLKAPSKKKGNKRRASFCARMKGMKKKLTSAKTARDPDSRINKSLRAWNC</sequence>
<keyword evidence="4" id="KW-1185">Reference proteome</keyword>
<evidence type="ECO:0000313" key="4">
    <source>
        <dbReference type="Proteomes" id="UP000006538"/>
    </source>
</evidence>
<feature type="compositionally biased region" description="Basic and acidic residues" evidence="1">
    <location>
        <begin position="214"/>
        <end position="227"/>
    </location>
</feature>
<dbReference type="EMBL" id="GU075905">
    <property type="protein sequence ID" value="ADO99890.1"/>
    <property type="molecule type" value="Genomic_DNA"/>
</dbReference>
<dbReference type="Proteomes" id="UP000006538">
    <property type="component" value="Segment"/>
</dbReference>
<dbReference type="RefSeq" id="YP_004323481.1">
    <property type="nucleotide sequence ID" value="NC_015284.1"/>
</dbReference>
<protein>
    <recommendedName>
        <fullName evidence="2">DUF6321 domain-containing protein</fullName>
    </recommendedName>
</protein>
<organism evidence="3 4">
    <name type="scientific">Prochlorococcus phage P-HM2</name>
    <dbReference type="NCBI Taxonomy" id="445696"/>
    <lineage>
        <taxon>Viruses</taxon>
        <taxon>Duplodnaviria</taxon>
        <taxon>Heunggongvirae</taxon>
        <taxon>Uroviricota</taxon>
        <taxon>Caudoviricetes</taxon>
        <taxon>Eurybiavirus</taxon>
        <taxon>Eurybiavirus PHM2</taxon>
    </lineage>
</organism>
<dbReference type="OrthoDB" id="4361at10239"/>
<feature type="compositionally biased region" description="Basic residues" evidence="1">
    <location>
        <begin position="252"/>
        <end position="262"/>
    </location>
</feature>
<evidence type="ECO:0000313" key="3">
    <source>
        <dbReference type="EMBL" id="ADO99890.1"/>
    </source>
</evidence>
<feature type="region of interest" description="Disordered" evidence="1">
    <location>
        <begin position="203"/>
        <end position="297"/>
    </location>
</feature>
<reference evidence="3 4" key="1">
    <citation type="journal article" date="2010" name="Environ. Microbiol.">
        <title>Genomic analysis of oceanic cyanobacterial myoviruses compared with T4-like myoviruses from diverse hosts and environments.</title>
        <authorList>
            <person name="Sullivan M.B."/>
            <person name="Huang K.H."/>
            <person name="Ignacio-Espinoza J.C."/>
            <person name="Berlin A.M."/>
            <person name="Kelly L."/>
            <person name="Weigele P.R."/>
            <person name="DeFrancesco A.S."/>
            <person name="Kern S.E."/>
            <person name="Thompson L.R."/>
            <person name="Young S."/>
            <person name="Yandava C."/>
            <person name="Fu R."/>
            <person name="Krastins B."/>
            <person name="Chase M."/>
            <person name="Sarracino D."/>
            <person name="Osburne M.S."/>
            <person name="Henn M.R."/>
            <person name="Chisholm S.W."/>
        </authorList>
    </citation>
    <scope>NUCLEOTIDE SEQUENCE [LARGE SCALE GENOMIC DNA]</scope>
    <source>
        <strain evidence="3">M4-259</strain>
    </source>
</reference>
<evidence type="ECO:0000256" key="1">
    <source>
        <dbReference type="SAM" id="MobiDB-lite"/>
    </source>
</evidence>
<gene>
    <name evidence="3" type="ORF">PHM2_112</name>
</gene>
<evidence type="ECO:0000259" key="2">
    <source>
        <dbReference type="Pfam" id="PF19846"/>
    </source>
</evidence>